<dbReference type="PANTHER" id="PTHR30570">
    <property type="entry name" value="PERIPLASMIC PHOSPHATE BINDING COMPONENT OF PHOSPHATE ABC TRANSPORTER"/>
    <property type="match status" value="1"/>
</dbReference>
<dbReference type="PANTHER" id="PTHR30570:SF6">
    <property type="entry name" value="PHOSPHATE-BINDING PROTEIN PSTS"/>
    <property type="match status" value="1"/>
</dbReference>
<reference evidence="3 4" key="1">
    <citation type="submission" date="2016-11" db="EMBL/GenBank/DDBJ databases">
        <authorList>
            <person name="Jaros S."/>
            <person name="Januszkiewicz K."/>
            <person name="Wedrychowicz H."/>
        </authorList>
    </citation>
    <scope>NUCLEOTIDE SEQUENCE [LARGE SCALE GENOMIC DNA]</scope>
    <source>
        <strain evidence="3 4">DSM 19980</strain>
    </source>
</reference>
<dbReference type="STRING" id="1121942.SAMN02745148_01008"/>
<sequence length="340" mass="36703">MAILEPFAMPARRCARLVEISNVATHRLAPVLASLLAWALLVTLPAARAEAPRVVGALEVVGSDTLAPLMMAWGEQLERRYPGLRLQLQATGSATVPPALVEGTSRVGAMSRRMTADERAAFVNRYAYPPLAVPVALDSLTVFVHRNNPLEAISLAELDAVFSETRRCAGGGPIRAWGELGLKGRWQERRIALHGRNSASGTYGVFKGEVLCHGDFRPATNEYPGSSAVVAAVADNVTGIGYVGMGYLNAMVKPLALVDNAGRRVPPTPRSVVRGTYPLTRTLYLYVNLPPEERLPALEQVFFDWVLSASGQASVAEAGFVPLAEATLRQARRKLRLDDL</sequence>
<evidence type="ECO:0000259" key="2">
    <source>
        <dbReference type="Pfam" id="PF12849"/>
    </source>
</evidence>
<dbReference type="SUPFAM" id="SSF53850">
    <property type="entry name" value="Periplasmic binding protein-like II"/>
    <property type="match status" value="1"/>
</dbReference>
<protein>
    <submittedName>
        <fullName evidence="3">Phosphate transport system substrate-binding protein</fullName>
    </submittedName>
</protein>
<dbReference type="CDD" id="cd13653">
    <property type="entry name" value="PBP2_phosphate_like_1"/>
    <property type="match status" value="1"/>
</dbReference>
<dbReference type="Gene3D" id="3.40.190.10">
    <property type="entry name" value="Periplasmic binding protein-like II"/>
    <property type="match status" value="2"/>
</dbReference>
<evidence type="ECO:0000313" key="3">
    <source>
        <dbReference type="EMBL" id="SHE73937.1"/>
    </source>
</evidence>
<keyword evidence="4" id="KW-1185">Reference proteome</keyword>
<accession>A0A1M4VYA5</accession>
<dbReference type="Proteomes" id="UP000184346">
    <property type="component" value="Unassembled WGS sequence"/>
</dbReference>
<evidence type="ECO:0000313" key="4">
    <source>
        <dbReference type="Proteomes" id="UP000184346"/>
    </source>
</evidence>
<feature type="domain" description="PBP" evidence="2">
    <location>
        <begin position="50"/>
        <end position="309"/>
    </location>
</feature>
<keyword evidence="1" id="KW-0732">Signal</keyword>
<dbReference type="InterPro" id="IPR024370">
    <property type="entry name" value="PBP_domain"/>
</dbReference>
<organism evidence="3 4">
    <name type="scientific">Modicisalibacter ilicicola DSM 19980</name>
    <dbReference type="NCBI Taxonomy" id="1121942"/>
    <lineage>
        <taxon>Bacteria</taxon>
        <taxon>Pseudomonadati</taxon>
        <taxon>Pseudomonadota</taxon>
        <taxon>Gammaproteobacteria</taxon>
        <taxon>Oceanospirillales</taxon>
        <taxon>Halomonadaceae</taxon>
        <taxon>Modicisalibacter</taxon>
    </lineage>
</organism>
<gene>
    <name evidence="3" type="ORF">SAMN02745148_01008</name>
</gene>
<name>A0A1M4VYA5_9GAMM</name>
<evidence type="ECO:0000256" key="1">
    <source>
        <dbReference type="ARBA" id="ARBA00022729"/>
    </source>
</evidence>
<dbReference type="AlphaFoldDB" id="A0A1M4VYA5"/>
<proteinExistence type="predicted"/>
<dbReference type="Pfam" id="PF12849">
    <property type="entry name" value="PBP_like_2"/>
    <property type="match status" value="1"/>
</dbReference>
<dbReference type="EMBL" id="FQUJ01000004">
    <property type="protein sequence ID" value="SHE73937.1"/>
    <property type="molecule type" value="Genomic_DNA"/>
</dbReference>
<dbReference type="InterPro" id="IPR050811">
    <property type="entry name" value="Phosphate_ABC_transporter"/>
</dbReference>